<reference evidence="4" key="1">
    <citation type="journal article" date="2019" name="Int. J. Syst. Evol. Microbiol.">
        <title>The Global Catalogue of Microorganisms (GCM) 10K type strain sequencing project: providing services to taxonomists for standard genome sequencing and annotation.</title>
        <authorList>
            <consortium name="The Broad Institute Genomics Platform"/>
            <consortium name="The Broad Institute Genome Sequencing Center for Infectious Disease"/>
            <person name="Wu L."/>
            <person name="Ma J."/>
        </authorList>
    </citation>
    <scope>NUCLEOTIDE SEQUENCE [LARGE SCALE GENOMIC DNA]</scope>
    <source>
        <strain evidence="4">CCUG 63830</strain>
    </source>
</reference>
<organism evidence="3 4">
    <name type="scientific">Deinococcus multiflagellatus</name>
    <dbReference type="NCBI Taxonomy" id="1656887"/>
    <lineage>
        <taxon>Bacteria</taxon>
        <taxon>Thermotogati</taxon>
        <taxon>Deinococcota</taxon>
        <taxon>Deinococci</taxon>
        <taxon>Deinococcales</taxon>
        <taxon>Deinococcaceae</taxon>
        <taxon>Deinococcus</taxon>
    </lineage>
</organism>
<keyword evidence="2" id="KW-1133">Transmembrane helix</keyword>
<evidence type="ECO:0000256" key="2">
    <source>
        <dbReference type="SAM" id="Phobius"/>
    </source>
</evidence>
<evidence type="ECO:0000313" key="3">
    <source>
        <dbReference type="EMBL" id="MFC6661164.1"/>
    </source>
</evidence>
<comment type="caution">
    <text evidence="3">The sequence shown here is derived from an EMBL/GenBank/DDBJ whole genome shotgun (WGS) entry which is preliminary data.</text>
</comment>
<dbReference type="RefSeq" id="WP_380056542.1">
    <property type="nucleotide sequence ID" value="NZ_JBHSWB010000001.1"/>
</dbReference>
<name>A0ABW1ZJR2_9DEIO</name>
<protein>
    <submittedName>
        <fullName evidence="3">Uncharacterized protein</fullName>
    </submittedName>
</protein>
<gene>
    <name evidence="3" type="ORF">ACFP90_13035</name>
</gene>
<keyword evidence="2" id="KW-0472">Membrane</keyword>
<feature type="transmembrane region" description="Helical" evidence="2">
    <location>
        <begin position="46"/>
        <end position="64"/>
    </location>
</feature>
<proteinExistence type="predicted"/>
<evidence type="ECO:0000256" key="1">
    <source>
        <dbReference type="SAM" id="MobiDB-lite"/>
    </source>
</evidence>
<dbReference type="Proteomes" id="UP001596317">
    <property type="component" value="Unassembled WGS sequence"/>
</dbReference>
<dbReference type="EMBL" id="JBHSWB010000001">
    <property type="protein sequence ID" value="MFC6661164.1"/>
    <property type="molecule type" value="Genomic_DNA"/>
</dbReference>
<keyword evidence="4" id="KW-1185">Reference proteome</keyword>
<evidence type="ECO:0000313" key="4">
    <source>
        <dbReference type="Proteomes" id="UP001596317"/>
    </source>
</evidence>
<accession>A0ABW1ZJR2</accession>
<feature type="region of interest" description="Disordered" evidence="1">
    <location>
        <begin position="1"/>
        <end position="22"/>
    </location>
</feature>
<feature type="compositionally biased region" description="Polar residues" evidence="1">
    <location>
        <begin position="8"/>
        <end position="22"/>
    </location>
</feature>
<keyword evidence="2" id="KW-0812">Transmembrane</keyword>
<sequence>MLGVQAKGLSNTASPASSKVQQLTGDARIMKTGFIVPHRITFLRQINYTFFFILSFLTLPYSQLKGL</sequence>